<gene>
    <name evidence="1" type="ORF">RCL2_001059300</name>
</gene>
<dbReference type="EMBL" id="BLAL01000068">
    <property type="protein sequence ID" value="GES83433.1"/>
    <property type="molecule type" value="Genomic_DNA"/>
</dbReference>
<evidence type="ECO:0000313" key="2">
    <source>
        <dbReference type="Proteomes" id="UP000615446"/>
    </source>
</evidence>
<protein>
    <submittedName>
        <fullName evidence="1">Uncharacterized protein</fullName>
    </submittedName>
</protein>
<sequence>MSEPLFERDKHFGHDPSETSQYNIIAALDNLMIILTDQQLAYSCLQKEADPLFTLKYFFLLNYQKVTKDAQLNQYETTLLNNGNWQTLKKIKNSKAVLDSLKSAPSIKTNNDSIHAVNNNDDPITYDAYLS</sequence>
<reference evidence="1" key="1">
    <citation type="submission" date="2019-10" db="EMBL/GenBank/DDBJ databases">
        <title>Conservation and host-specific expression of non-tandemly repeated heterogenous ribosome RNA gene in arbuscular mycorrhizal fungi.</title>
        <authorList>
            <person name="Maeda T."/>
            <person name="Kobayashi Y."/>
            <person name="Nakagawa T."/>
            <person name="Ezawa T."/>
            <person name="Yamaguchi K."/>
            <person name="Bino T."/>
            <person name="Nishimoto Y."/>
            <person name="Shigenobu S."/>
            <person name="Kawaguchi M."/>
        </authorList>
    </citation>
    <scope>NUCLEOTIDE SEQUENCE</scope>
    <source>
        <strain evidence="1">HR1</strain>
    </source>
</reference>
<comment type="caution">
    <text evidence="1">The sequence shown here is derived from an EMBL/GenBank/DDBJ whole genome shotgun (WGS) entry which is preliminary data.</text>
</comment>
<dbReference type="Proteomes" id="UP000615446">
    <property type="component" value="Unassembled WGS sequence"/>
</dbReference>
<accession>A0A8H3QKU0</accession>
<name>A0A8H3QKU0_9GLOM</name>
<organism evidence="1 2">
    <name type="scientific">Rhizophagus clarus</name>
    <dbReference type="NCBI Taxonomy" id="94130"/>
    <lineage>
        <taxon>Eukaryota</taxon>
        <taxon>Fungi</taxon>
        <taxon>Fungi incertae sedis</taxon>
        <taxon>Mucoromycota</taxon>
        <taxon>Glomeromycotina</taxon>
        <taxon>Glomeromycetes</taxon>
        <taxon>Glomerales</taxon>
        <taxon>Glomeraceae</taxon>
        <taxon>Rhizophagus</taxon>
    </lineage>
</organism>
<evidence type="ECO:0000313" key="1">
    <source>
        <dbReference type="EMBL" id="GES83433.1"/>
    </source>
</evidence>
<dbReference type="AlphaFoldDB" id="A0A8H3QKU0"/>
<proteinExistence type="predicted"/>